<dbReference type="Proteomes" id="UP001194714">
    <property type="component" value="Unassembled WGS sequence"/>
</dbReference>
<dbReference type="Pfam" id="PF09952">
    <property type="entry name" value="AbiEi_2"/>
    <property type="match status" value="1"/>
</dbReference>
<gene>
    <name evidence="1" type="ORF">NEPTK9_000453</name>
</gene>
<protein>
    <submittedName>
        <fullName evidence="1">Uncharacterized protein</fullName>
    </submittedName>
</protein>
<keyword evidence="2" id="KW-1185">Reference proteome</keyword>
<proteinExistence type="predicted"/>
<name>A0ABS0AXU5_9BACT</name>
<dbReference type="InterPro" id="IPR019238">
    <property type="entry name" value="AbiEi_2"/>
</dbReference>
<comment type="caution">
    <text evidence="1">The sequence shown here is derived from an EMBL/GenBank/DDBJ whole genome shotgun (WGS) entry which is preliminary data.</text>
</comment>
<evidence type="ECO:0000313" key="2">
    <source>
        <dbReference type="Proteomes" id="UP001194714"/>
    </source>
</evidence>
<accession>A0ABS0AXU5</accession>
<evidence type="ECO:0000313" key="1">
    <source>
        <dbReference type="EMBL" id="MBF5058953.1"/>
    </source>
</evidence>
<sequence length="254" mass="29657">MYIYCSIFIEQYKGVNSMRGQFLIGSNEMPGKGNVYADKSAIVLEWLLREGINRENFSLREIVKDCPVRIGLVQRVLKVLVLHGIVVAEGIRTSKKFAFIKSNLLLENWVREYSILKKCKLWTYRFPFQSKEEMISMLKKKKLDRKVAWALHSAAEGHRCKNTNLQTTELYLLEPSVREKVEKALQLKPQETGYEVLLIEPYYKSLLQLGKETYKEIKMSSVLLTFLDLYHFPLRGQEQAEFLAERKGMGYDRT</sequence>
<reference evidence="1 2" key="1">
    <citation type="submission" date="2020-01" db="EMBL/GenBank/DDBJ databases">
        <title>Draft genome sequence of Cand. Neptunochlamydia vexilliferae K9.</title>
        <authorList>
            <person name="Schulz F."/>
            <person name="Koestlbacher S."/>
            <person name="Wascher F."/>
            <person name="Pizzetti I."/>
            <person name="Horn M."/>
        </authorList>
    </citation>
    <scope>NUCLEOTIDE SEQUENCE [LARGE SCALE GENOMIC DNA]</scope>
    <source>
        <strain evidence="1 2">K9</strain>
    </source>
</reference>
<organism evidence="1 2">
    <name type="scientific">Candidatus Neptunichlamydia vexilliferae</name>
    <dbReference type="NCBI Taxonomy" id="1651774"/>
    <lineage>
        <taxon>Bacteria</taxon>
        <taxon>Pseudomonadati</taxon>
        <taxon>Chlamydiota</taxon>
        <taxon>Chlamydiia</taxon>
        <taxon>Parachlamydiales</taxon>
        <taxon>Simkaniaceae</taxon>
        <taxon>Candidatus Neptunichlamydia</taxon>
    </lineage>
</organism>
<dbReference type="EMBL" id="JAAEJV010000007">
    <property type="protein sequence ID" value="MBF5058953.1"/>
    <property type="molecule type" value="Genomic_DNA"/>
</dbReference>